<dbReference type="InterPro" id="IPR051625">
    <property type="entry name" value="Signaling_Regulatory_Domain"/>
</dbReference>
<dbReference type="SUPFAM" id="SSF117281">
    <property type="entry name" value="Kelch motif"/>
    <property type="match status" value="1"/>
</dbReference>
<name>D2VI14_NAEGR</name>
<dbReference type="Pfam" id="PF00147">
    <property type="entry name" value="Fibrinogen_C"/>
    <property type="match status" value="1"/>
</dbReference>
<dbReference type="PRINTS" id="PR00633">
    <property type="entry name" value="RCCNDNSATION"/>
</dbReference>
<gene>
    <name evidence="5" type="ORF">NAEGRDRAFT_68523</name>
</gene>
<feature type="repeat" description="RCC1" evidence="3">
    <location>
        <begin position="40"/>
        <end position="92"/>
    </location>
</feature>
<dbReference type="RefSeq" id="XP_002676180.1">
    <property type="nucleotide sequence ID" value="XM_002676134.1"/>
</dbReference>
<evidence type="ECO:0000256" key="3">
    <source>
        <dbReference type="PROSITE-ProRule" id="PRU00235"/>
    </source>
</evidence>
<feature type="repeat" description="RCC1" evidence="3">
    <location>
        <begin position="200"/>
        <end position="253"/>
    </location>
</feature>
<reference evidence="5 6" key="1">
    <citation type="journal article" date="2010" name="Cell">
        <title>The genome of Naegleria gruberi illuminates early eukaryotic versatility.</title>
        <authorList>
            <person name="Fritz-Laylin L.K."/>
            <person name="Prochnik S.E."/>
            <person name="Ginger M.L."/>
            <person name="Dacks J.B."/>
            <person name="Carpenter M.L."/>
            <person name="Field M.C."/>
            <person name="Kuo A."/>
            <person name="Paredez A."/>
            <person name="Chapman J."/>
            <person name="Pham J."/>
            <person name="Shu S."/>
            <person name="Neupane R."/>
            <person name="Cipriano M."/>
            <person name="Mancuso J."/>
            <person name="Tu H."/>
            <person name="Salamov A."/>
            <person name="Lindquist E."/>
            <person name="Shapiro H."/>
            <person name="Lucas S."/>
            <person name="Grigoriev I.V."/>
            <person name="Cande W.Z."/>
            <person name="Fulton C."/>
            <person name="Rokhsar D.S."/>
            <person name="Dawson S.C."/>
        </authorList>
    </citation>
    <scope>NUCLEOTIDE SEQUENCE [LARGE SCALE GENOMIC DNA]</scope>
    <source>
        <strain evidence="5 6">NEG-M</strain>
    </source>
</reference>
<dbReference type="InterPro" id="IPR058923">
    <property type="entry name" value="RCC1-like_dom"/>
</dbReference>
<evidence type="ECO:0000313" key="6">
    <source>
        <dbReference type="Proteomes" id="UP000006671"/>
    </source>
</evidence>
<accession>D2VI14</accession>
<dbReference type="Proteomes" id="UP000006671">
    <property type="component" value="Unassembled WGS sequence"/>
</dbReference>
<dbReference type="PROSITE" id="PS50012">
    <property type="entry name" value="RCC1_3"/>
    <property type="match status" value="6"/>
</dbReference>
<dbReference type="Pfam" id="PF25390">
    <property type="entry name" value="WD40_RLD"/>
    <property type="match status" value="1"/>
</dbReference>
<evidence type="ECO:0000256" key="2">
    <source>
        <dbReference type="PROSITE-ProRule" id="PRU00076"/>
    </source>
</evidence>
<dbReference type="AlphaFoldDB" id="D2VI14"/>
<dbReference type="KEGG" id="ngr:NAEGRDRAFT_68523"/>
<feature type="repeat" description="RCC1" evidence="3">
    <location>
        <begin position="307"/>
        <end position="359"/>
    </location>
</feature>
<dbReference type="SUPFAM" id="SSF50985">
    <property type="entry name" value="RCC1/BLIP-II"/>
    <property type="match status" value="1"/>
</dbReference>
<evidence type="ECO:0000256" key="1">
    <source>
        <dbReference type="ARBA" id="ARBA00022737"/>
    </source>
</evidence>
<dbReference type="PROSITE" id="PS00022">
    <property type="entry name" value="EGF_1"/>
    <property type="match status" value="1"/>
</dbReference>
<dbReference type="Gene3D" id="2.120.10.80">
    <property type="entry name" value="Kelch-type beta propeller"/>
    <property type="match status" value="1"/>
</dbReference>
<evidence type="ECO:0000313" key="5">
    <source>
        <dbReference type="EMBL" id="EFC43436.1"/>
    </source>
</evidence>
<dbReference type="EMBL" id="GG738873">
    <property type="protein sequence ID" value="EFC43436.1"/>
    <property type="molecule type" value="Genomic_DNA"/>
</dbReference>
<feature type="repeat" description="RCC1" evidence="3">
    <location>
        <begin position="254"/>
        <end position="304"/>
    </location>
</feature>
<dbReference type="InterPro" id="IPR014716">
    <property type="entry name" value="Fibrinogen_a/b/g_C_1"/>
</dbReference>
<sequence>MYFNSRPGIFPSYEYHSSIVRVRNRIVAGANHVLVLMPNGKLYSTGVYNNGNLGRTSQDSRLLYNNPVEVLDELEILQIEAHRNSSMVLTTNGLYVFGLNDRSQLATGGTKSVLKATKVRGFNFDTKIVQIAMGNYASYAIDENGKLWAWGANDQGQIGDRTWDEKNRPFSVYRYGALANQTVVRVCAGNGSVLALTSTGNLVAIGDNTYGQLGTGDYVSSGEPVIVKMKPFQNETIKEIQCGMFHNLVLTASGKVFAFGGNMYGQVGTGNTTNIPIPTLISGIDCTVTKIHSKGHVSFAVCASKPGYFYSWGLNDIGQTGAGLSYGLKILSPKLVKYSAHPIVDITSNVDNSFLFLADGSIHATGGCFNTQFFLGQDCFDASPKYFSETVLTKKYAFSINGLFTQVRHQTNMQLHWYQRKPVYFEMGDIAYLLQTENTLPTRRNNGFNMYTTNVTANDMVWKMVEYNETTNTGFPHSIYNTHVLKHGEYVYLFGGVVNDDISNRIYRAPVYDLVQSWELINETLPIPIASGMLLTVGDYVYIFGGIISIYEFNSTVDLGPTMRHNVTNCIMRASTTSITNWEIVQDVIPLPLHSAFIEVVGNYVYLFGGSSTVRGSGINIFRATLQSPTVWEMTFGLLPYYVTNTGPFSSTEDKLYIFGGTNSSTSSTGPYFAFGKKNDIIGSWTAIPDTNIELNIIHNSTQFDWCTKYPLLCYQCSNPDYFFSAVTGHTGPQYYEATNPSVCSSAGICVGNDGCKCTPGRFGDRCQFTGIVAYNNGRQYADGNVAESCAAYKNPTNTSRVYQGIIGDGFYIIQIIGTTTPIKVYCDMTTNGGGWIAYYTGSANKPVHLAKGYQNPGEDVNSGDYIVDLRSFFFTQVMFSKGGQSDWFTCIECGNGYTVGYSNDGALTSNSLGSWRAGGAVTGTYQLYIADNAPAYAGTTNSAAFMMYYSTSSYTLNPTSGYDTTSYTITGYRTDTGGKITRTSVGGSSIYNECFGVCFRANLGGSCGAGSMTVYLR</sequence>
<comment type="caution">
    <text evidence="2">Lacks conserved residue(s) required for the propagation of feature annotation.</text>
</comment>
<keyword evidence="2" id="KW-1015">Disulfide bond</keyword>
<dbReference type="GeneID" id="8853092"/>
<dbReference type="PANTHER" id="PTHR22872:SF9">
    <property type="entry name" value="X-LINKED RETINITIS PIGMENTOSA GTPASE REGULATOR"/>
    <property type="match status" value="1"/>
</dbReference>
<dbReference type="OrthoDB" id="10256179at2759"/>
<feature type="repeat" description="RCC1" evidence="3">
    <location>
        <begin position="145"/>
        <end position="199"/>
    </location>
</feature>
<dbReference type="eggNOG" id="KOG1426">
    <property type="taxonomic scope" value="Eukaryota"/>
</dbReference>
<dbReference type="InterPro" id="IPR009091">
    <property type="entry name" value="RCC1/BLIP-II"/>
</dbReference>
<dbReference type="PROSITE" id="PS50026">
    <property type="entry name" value="EGF_3"/>
    <property type="match status" value="1"/>
</dbReference>
<protein>
    <submittedName>
        <fullName evidence="5">Predicted protein</fullName>
    </submittedName>
</protein>
<feature type="domain" description="EGF-like" evidence="4">
    <location>
        <begin position="734"/>
        <end position="768"/>
    </location>
</feature>
<dbReference type="VEuPathDB" id="AmoebaDB:NAEGRDRAFT_68523"/>
<dbReference type="PANTHER" id="PTHR22872">
    <property type="entry name" value="BTK-BINDING PROTEIN-RELATED"/>
    <property type="match status" value="1"/>
</dbReference>
<keyword evidence="1" id="KW-0677">Repeat</keyword>
<dbReference type="OMA" id="WIVEYAY"/>
<dbReference type="Gene3D" id="2.130.10.30">
    <property type="entry name" value="Regulator of chromosome condensation 1/beta-lactamase-inhibitor protein II"/>
    <property type="match status" value="2"/>
</dbReference>
<keyword evidence="6" id="KW-1185">Reference proteome</keyword>
<dbReference type="NCBIfam" id="NF040941">
    <property type="entry name" value="GGGWT_bact"/>
    <property type="match status" value="1"/>
</dbReference>
<dbReference type="InterPro" id="IPR002181">
    <property type="entry name" value="Fibrinogen_a/b/g_C_dom"/>
</dbReference>
<dbReference type="SUPFAM" id="SSF56496">
    <property type="entry name" value="Fibrinogen C-terminal domain-like"/>
    <property type="match status" value="1"/>
</dbReference>
<feature type="disulfide bond" evidence="2">
    <location>
        <begin position="758"/>
        <end position="767"/>
    </location>
</feature>
<dbReference type="InterPro" id="IPR000408">
    <property type="entry name" value="Reg_chr_condens"/>
</dbReference>
<feature type="repeat" description="RCC1" evidence="3">
    <location>
        <begin position="92"/>
        <end position="144"/>
    </location>
</feature>
<organism evidence="6">
    <name type="scientific">Naegleria gruberi</name>
    <name type="common">Amoeba</name>
    <dbReference type="NCBI Taxonomy" id="5762"/>
    <lineage>
        <taxon>Eukaryota</taxon>
        <taxon>Discoba</taxon>
        <taxon>Heterolobosea</taxon>
        <taxon>Tetramitia</taxon>
        <taxon>Eutetramitia</taxon>
        <taxon>Vahlkampfiidae</taxon>
        <taxon>Naegleria</taxon>
    </lineage>
</organism>
<keyword evidence="2" id="KW-0245">EGF-like domain</keyword>
<evidence type="ECO:0000259" key="4">
    <source>
        <dbReference type="PROSITE" id="PS50026"/>
    </source>
</evidence>
<dbReference type="InterPro" id="IPR036056">
    <property type="entry name" value="Fibrinogen-like_C"/>
</dbReference>
<dbReference type="InParanoid" id="D2VI14"/>
<dbReference type="InterPro" id="IPR015915">
    <property type="entry name" value="Kelch-typ_b-propeller"/>
</dbReference>
<proteinExistence type="predicted"/>
<dbReference type="Gene3D" id="3.90.215.10">
    <property type="entry name" value="Gamma Fibrinogen, chain A, domain 1"/>
    <property type="match status" value="1"/>
</dbReference>
<dbReference type="InterPro" id="IPR000742">
    <property type="entry name" value="EGF"/>
</dbReference>